<dbReference type="Proteomes" id="UP000016587">
    <property type="component" value="Chromosome"/>
</dbReference>
<dbReference type="AlphaFoldDB" id="T2G9I1"/>
<protein>
    <submittedName>
        <fullName evidence="1">Putative hypothetical bacteriophage protein</fullName>
    </submittedName>
</protein>
<name>T2G9I1_MEGG1</name>
<reference evidence="2" key="2">
    <citation type="submission" date="2013-07" db="EMBL/GenBank/DDBJ databases">
        <authorList>
            <person name="Morais-Silva F.O."/>
            <person name="Rezende A.M."/>
            <person name="Pimentel C."/>
            <person name="Resende D.M."/>
            <person name="Santos C.I."/>
            <person name="Clemente C."/>
            <person name="de Oliveira L.M."/>
            <person name="da Silva S.M."/>
            <person name="Costa D.A."/>
            <person name="Varela-Raposo A."/>
            <person name="Horacio E.C.A."/>
            <person name="Matos M."/>
            <person name="Flores O."/>
            <person name="Ruiz J.C."/>
            <person name="Rodrigues-Pousada C."/>
        </authorList>
    </citation>
    <scope>NUCLEOTIDE SEQUENCE [LARGE SCALE GENOMIC DNA]</scope>
    <source>
        <strain evidence="2">ATCC 19364 / DSM 1382 / NCIMB 9332 / VKM B-1759</strain>
    </source>
</reference>
<evidence type="ECO:0000313" key="1">
    <source>
        <dbReference type="EMBL" id="AGW12839.1"/>
    </source>
</evidence>
<dbReference type="HOGENOM" id="CLU_117141_2_0_7"/>
<organism evidence="1 2">
    <name type="scientific">Megalodesulfovibrio gigas (strain ATCC 19364 / DSM 1382 / NCIMB 9332 / VKM B-1759)</name>
    <name type="common">Desulfovibrio gigas</name>
    <dbReference type="NCBI Taxonomy" id="1121448"/>
    <lineage>
        <taxon>Bacteria</taxon>
        <taxon>Pseudomonadati</taxon>
        <taxon>Thermodesulfobacteriota</taxon>
        <taxon>Desulfovibrionia</taxon>
        <taxon>Desulfovibrionales</taxon>
        <taxon>Desulfovibrionaceae</taxon>
        <taxon>Megalodesulfovibrio</taxon>
    </lineage>
</organism>
<gene>
    <name evidence="1" type="ORF">DGI_0954</name>
</gene>
<dbReference type="EMBL" id="CP006585">
    <property type="protein sequence ID" value="AGW12839.1"/>
    <property type="molecule type" value="Genomic_DNA"/>
</dbReference>
<proteinExistence type="predicted"/>
<dbReference type="InterPro" id="IPR006522">
    <property type="entry name" value="Phage_virion_morphogenesis"/>
</dbReference>
<keyword evidence="2" id="KW-1185">Reference proteome</keyword>
<sequence>MAGISYTVNDAVVRQALQALRHKAGNLRPALRTIGEIIINQTDDAFESGKSPAGVPWKPSRRVAKQGGQTLVNTARLRNSITKDVGDDAVQVGTSVVYAAIHQLGGDIRQQGRTQVNAHRADGRFLSRAAERRRKKPVVISTAVIGPRTIHMPARPYLPDETSVNRDAILAAIARHLELY</sequence>
<dbReference type="RefSeq" id="WP_021759548.1">
    <property type="nucleotide sequence ID" value="NC_022444.1"/>
</dbReference>
<dbReference type="STRING" id="1121448.DGI_0954"/>
<reference evidence="1 2" key="1">
    <citation type="journal article" date="2013" name="J. Bacteriol.">
        <title>Roles of HynAB and Ech, the only two hydrogenases found in the model sulfate reducer Desulfovibrio gigas.</title>
        <authorList>
            <person name="Morais-Silva F.O."/>
            <person name="Santos C.I."/>
            <person name="Rodrigues R."/>
            <person name="Pereira I.A."/>
            <person name="Rodrigues-Pousada C."/>
        </authorList>
    </citation>
    <scope>NUCLEOTIDE SEQUENCE [LARGE SCALE GENOMIC DNA]</scope>
    <source>
        <strain evidence="2">ATCC 19364 / DSM 1382 / NCIMB 9332 / VKM B-1759</strain>
    </source>
</reference>
<dbReference type="NCBIfam" id="TIGR01635">
    <property type="entry name" value="tail_comp_S"/>
    <property type="match status" value="1"/>
</dbReference>
<dbReference type="KEGG" id="dgg:DGI_0954"/>
<dbReference type="PATRIC" id="fig|1121448.10.peg.955"/>
<dbReference type="eggNOG" id="COG5005">
    <property type="taxonomic scope" value="Bacteria"/>
</dbReference>
<accession>T2G9I1</accession>
<evidence type="ECO:0000313" key="2">
    <source>
        <dbReference type="Proteomes" id="UP000016587"/>
    </source>
</evidence>
<dbReference type="Pfam" id="PF05069">
    <property type="entry name" value="Phage_tail_S"/>
    <property type="match status" value="1"/>
</dbReference>